<dbReference type="PANTHER" id="PTHR10026">
    <property type="entry name" value="CYCLIN"/>
    <property type="match status" value="1"/>
</dbReference>
<dbReference type="CDD" id="cd20513">
    <property type="entry name" value="CYCLIN_CCNC_rpt1"/>
    <property type="match status" value="1"/>
</dbReference>
<dbReference type="GO" id="GO:0005634">
    <property type="term" value="C:nucleus"/>
    <property type="evidence" value="ECO:0007669"/>
    <property type="project" value="UniProtKB-SubCell"/>
</dbReference>
<evidence type="ECO:0000256" key="8">
    <source>
        <dbReference type="ARBA" id="ARBA00023242"/>
    </source>
</evidence>
<dbReference type="eggNOG" id="KOG0794">
    <property type="taxonomic scope" value="Eukaryota"/>
</dbReference>
<keyword evidence="7" id="KW-0804">Transcription</keyword>
<dbReference type="InterPro" id="IPR036915">
    <property type="entry name" value="Cyclin-like_sf"/>
</dbReference>
<reference evidence="13" key="1">
    <citation type="journal article" date="2012" name="Science">
        <title>The Paleozoic origin of enzymatic lignin decomposition reconstructed from 31 fungal genomes.</title>
        <authorList>
            <person name="Floudas D."/>
            <person name="Binder M."/>
            <person name="Riley R."/>
            <person name="Barry K."/>
            <person name="Blanchette R.A."/>
            <person name="Henrissat B."/>
            <person name="Martinez A.T."/>
            <person name="Otillar R."/>
            <person name="Spatafora J.W."/>
            <person name="Yadav J.S."/>
            <person name="Aerts A."/>
            <person name="Benoit I."/>
            <person name="Boyd A."/>
            <person name="Carlson A."/>
            <person name="Copeland A."/>
            <person name="Coutinho P.M."/>
            <person name="de Vries R.P."/>
            <person name="Ferreira P."/>
            <person name="Findley K."/>
            <person name="Foster B."/>
            <person name="Gaskell J."/>
            <person name="Glotzer D."/>
            <person name="Gorecki P."/>
            <person name="Heitman J."/>
            <person name="Hesse C."/>
            <person name="Hori C."/>
            <person name="Igarashi K."/>
            <person name="Jurgens J.A."/>
            <person name="Kallen N."/>
            <person name="Kersten P."/>
            <person name="Kohler A."/>
            <person name="Kuees U."/>
            <person name="Kumar T.K.A."/>
            <person name="Kuo A."/>
            <person name="LaButti K."/>
            <person name="Larrondo L.F."/>
            <person name="Lindquist E."/>
            <person name="Ling A."/>
            <person name="Lombard V."/>
            <person name="Lucas S."/>
            <person name="Lundell T."/>
            <person name="Martin R."/>
            <person name="McLaughlin D.J."/>
            <person name="Morgenstern I."/>
            <person name="Morin E."/>
            <person name="Murat C."/>
            <person name="Nagy L.G."/>
            <person name="Nolan M."/>
            <person name="Ohm R.A."/>
            <person name="Patyshakuliyeva A."/>
            <person name="Rokas A."/>
            <person name="Ruiz-Duenas F.J."/>
            <person name="Sabat G."/>
            <person name="Salamov A."/>
            <person name="Samejima M."/>
            <person name="Schmutz J."/>
            <person name="Slot J.C."/>
            <person name="St John F."/>
            <person name="Stenlid J."/>
            <person name="Sun H."/>
            <person name="Sun S."/>
            <person name="Syed K."/>
            <person name="Tsang A."/>
            <person name="Wiebenga A."/>
            <person name="Young D."/>
            <person name="Pisabarro A."/>
            <person name="Eastwood D.C."/>
            <person name="Martin F."/>
            <person name="Cullen D."/>
            <person name="Grigoriev I.V."/>
            <person name="Hibbett D.S."/>
        </authorList>
    </citation>
    <scope>NUCLEOTIDE SEQUENCE [LARGE SCALE GENOMIC DNA]</scope>
    <source>
        <strain evidence="13">TFB10046</strain>
    </source>
</reference>
<dbReference type="PIRSF" id="PIRSF028758">
    <property type="entry name" value="Cyclin, C/H/G types"/>
    <property type="match status" value="1"/>
</dbReference>
<evidence type="ECO:0000256" key="2">
    <source>
        <dbReference type="ARBA" id="ARBA00008638"/>
    </source>
</evidence>
<evidence type="ECO:0000313" key="13">
    <source>
        <dbReference type="Proteomes" id="UP000006514"/>
    </source>
</evidence>
<dbReference type="Pfam" id="PF00134">
    <property type="entry name" value="Cyclin_N"/>
    <property type="match status" value="1"/>
</dbReference>
<feature type="region of interest" description="Disordered" evidence="10">
    <location>
        <begin position="247"/>
        <end position="290"/>
    </location>
</feature>
<evidence type="ECO:0000256" key="6">
    <source>
        <dbReference type="ARBA" id="ARBA00023159"/>
    </source>
</evidence>
<evidence type="ECO:0000313" key="12">
    <source>
        <dbReference type="EMBL" id="EJD35978.1"/>
    </source>
</evidence>
<dbReference type="OrthoDB" id="10266018at2759"/>
<dbReference type="Gene3D" id="1.10.472.10">
    <property type="entry name" value="Cyclin-like"/>
    <property type="match status" value="2"/>
</dbReference>
<dbReference type="FunFam" id="1.10.472.10:FF:000076">
    <property type="entry name" value="RNA polymerase II holoenzyme cyclin-like subunit"/>
    <property type="match status" value="1"/>
</dbReference>
<organism evidence="12 13">
    <name type="scientific">Auricularia subglabra (strain TFB-10046 / SS5)</name>
    <name type="common">White-rot fungus</name>
    <name type="synonym">Auricularia delicata (strain TFB10046)</name>
    <dbReference type="NCBI Taxonomy" id="717982"/>
    <lineage>
        <taxon>Eukaryota</taxon>
        <taxon>Fungi</taxon>
        <taxon>Dikarya</taxon>
        <taxon>Basidiomycota</taxon>
        <taxon>Agaricomycotina</taxon>
        <taxon>Agaricomycetes</taxon>
        <taxon>Auriculariales</taxon>
        <taxon>Auriculariaceae</taxon>
        <taxon>Auricularia</taxon>
    </lineage>
</organism>
<evidence type="ECO:0000256" key="9">
    <source>
        <dbReference type="RuleBase" id="RU000383"/>
    </source>
</evidence>
<keyword evidence="8" id="KW-0539">Nucleus</keyword>
<dbReference type="EMBL" id="JH687874">
    <property type="protein sequence ID" value="EJD35978.1"/>
    <property type="molecule type" value="Genomic_DNA"/>
</dbReference>
<sequence>MASNFWASSHYKRWIVDRATVEQARVDDAQYTTPEHLNLLSVLFANIIVKLARRLSLRQRVIATAHIFFRRFYLKNSYCDTDPFMVIAACVYVAAKAEETPIHVKSVVGEARNLYQTDYGHKGFPSDNARLAEMEFYLVDELECDLTVFHPYRTLLTLVCPPGRETPQVVEAEAGELGAGVNEESDTRYWGTGAGKLELPEGCIQLAWFIINDTYRSDHLCLVYPPHLIAIAAIQVAIALHTDTRKLAMPAPGTRPPPPPSSAEHDPAPAPRRSSRSHVAQQAVRKSQPTRAADAVGFLAGLNVNMREIAAIAQEMLGLYRLWMKFKDDPSEASPAGLGEGDTQYTTMGLVDTLQQMREERERDVAHPATGRPVQPTKMLEKAQNTPMASWRG</sequence>
<evidence type="ECO:0000259" key="11">
    <source>
        <dbReference type="SMART" id="SM00385"/>
    </source>
</evidence>
<dbReference type="FunCoup" id="J0WSD5">
    <property type="interactions" value="72"/>
</dbReference>
<dbReference type="SUPFAM" id="SSF47954">
    <property type="entry name" value="Cyclin-like"/>
    <property type="match status" value="2"/>
</dbReference>
<accession>J0WSD5</accession>
<dbReference type="GO" id="GO:0016538">
    <property type="term" value="F:cyclin-dependent protein serine/threonine kinase regulator activity"/>
    <property type="evidence" value="ECO:0007669"/>
    <property type="project" value="InterPro"/>
</dbReference>
<gene>
    <name evidence="12" type="ORF">AURDEDRAFT_92915</name>
</gene>
<dbReference type="OMA" id="DDGPRYW"/>
<comment type="subcellular location">
    <subcellularLocation>
        <location evidence="1">Nucleus</location>
    </subcellularLocation>
</comment>
<dbReference type="SMART" id="SM00385">
    <property type="entry name" value="CYCLIN"/>
    <property type="match status" value="1"/>
</dbReference>
<keyword evidence="5 9" id="KW-0195">Cyclin</keyword>
<feature type="compositionally biased region" description="Polar residues" evidence="10">
    <location>
        <begin position="277"/>
        <end position="290"/>
    </location>
</feature>
<evidence type="ECO:0000256" key="4">
    <source>
        <dbReference type="ARBA" id="ARBA00023015"/>
    </source>
</evidence>
<keyword evidence="3" id="KW-0678">Repressor</keyword>
<keyword evidence="6" id="KW-0010">Activator</keyword>
<dbReference type="InterPro" id="IPR006671">
    <property type="entry name" value="Cyclin_N"/>
</dbReference>
<keyword evidence="13" id="KW-1185">Reference proteome</keyword>
<feature type="domain" description="Cyclin-like" evidence="11">
    <location>
        <begin position="46"/>
        <end position="140"/>
    </location>
</feature>
<protein>
    <submittedName>
        <fullName evidence="12">Cyclin-like protein</fullName>
    </submittedName>
</protein>
<comment type="similarity">
    <text evidence="2">Belongs to the cyclin family. Cyclin C subfamily.</text>
</comment>
<dbReference type="Proteomes" id="UP000006514">
    <property type="component" value="Unassembled WGS sequence"/>
</dbReference>
<dbReference type="InterPro" id="IPR013763">
    <property type="entry name" value="Cyclin-like_dom"/>
</dbReference>
<evidence type="ECO:0000256" key="3">
    <source>
        <dbReference type="ARBA" id="ARBA00022491"/>
    </source>
</evidence>
<feature type="region of interest" description="Disordered" evidence="10">
    <location>
        <begin position="359"/>
        <end position="393"/>
    </location>
</feature>
<dbReference type="InParanoid" id="J0WSD5"/>
<evidence type="ECO:0000256" key="10">
    <source>
        <dbReference type="SAM" id="MobiDB-lite"/>
    </source>
</evidence>
<dbReference type="AlphaFoldDB" id="J0WSD5"/>
<dbReference type="KEGG" id="adl:AURDEDRAFT_92915"/>
<feature type="compositionally biased region" description="Polar residues" evidence="10">
    <location>
        <begin position="383"/>
        <end position="393"/>
    </location>
</feature>
<evidence type="ECO:0000256" key="1">
    <source>
        <dbReference type="ARBA" id="ARBA00004123"/>
    </source>
</evidence>
<dbReference type="InterPro" id="IPR043198">
    <property type="entry name" value="Cyclin/Ssn8"/>
</dbReference>
<evidence type="ECO:0000256" key="5">
    <source>
        <dbReference type="ARBA" id="ARBA00023127"/>
    </source>
</evidence>
<name>J0WSD5_AURST</name>
<keyword evidence="4" id="KW-0805">Transcription regulation</keyword>
<proteinExistence type="inferred from homology"/>
<evidence type="ECO:0000256" key="7">
    <source>
        <dbReference type="ARBA" id="ARBA00023163"/>
    </source>
</evidence>
<dbReference type="GO" id="GO:0006357">
    <property type="term" value="P:regulation of transcription by RNA polymerase II"/>
    <property type="evidence" value="ECO:0007669"/>
    <property type="project" value="InterPro"/>
</dbReference>